<accession>A0ACD0NR89</accession>
<gene>
    <name evidence="1" type="ORF">IE53DRAFT_363961</name>
</gene>
<keyword evidence="2" id="KW-1185">Reference proteome</keyword>
<dbReference type="EMBL" id="KZ820217">
    <property type="protein sequence ID" value="PWN48363.1"/>
    <property type="molecule type" value="Genomic_DNA"/>
</dbReference>
<proteinExistence type="predicted"/>
<organism evidence="1 2">
    <name type="scientific">Violaceomyces palustris</name>
    <dbReference type="NCBI Taxonomy" id="1673888"/>
    <lineage>
        <taxon>Eukaryota</taxon>
        <taxon>Fungi</taxon>
        <taxon>Dikarya</taxon>
        <taxon>Basidiomycota</taxon>
        <taxon>Ustilaginomycotina</taxon>
        <taxon>Ustilaginomycetes</taxon>
        <taxon>Violaceomycetales</taxon>
        <taxon>Violaceomycetaceae</taxon>
        <taxon>Violaceomyces</taxon>
    </lineage>
</organism>
<name>A0ACD0NR89_9BASI</name>
<sequence length="1697" mass="184655">MRQVLGSLIWISLLGVALNVHNDIPIAVWMNRTFDWYPSIVQRDSPSPYGQTYVNQSDNSLPVGRCTPTVPCSEEACCSGEWCGFGPEYCGETCTSKCDRLAECGPYASPGHEHCPLNVCCSKYGYCGTSEEFCGEGCQSGCNIPGHPTCSQSQATALRRRIGYYASWASSGPCGFPPESLDVSILTHVNFAFASIDGDGNVVPQDGDGDMALWKRVVALKQKNPALEVWLSIGGWSFNDPGPSFNYFSNLAASESMQSNFISSAVNVMQTYGFDGIDIDWEYPGAPERGGNENDRTNFANMMARTYQAFKSASRPYGLTWTAPSSYWYLRHFDIPSLLQSSDWVNVMTYDLHGTWDASDPYIGPFVLAHTNLTEIQQTVDLFSRVGADLAKVVLGIGFYGRSFHLTDPSCSDPGCSFSDGGATVGCSTESGEIRYADIMQILAGSSSEPIYDPGAEVMYTTYNDGNDWVSYDNAATFQKKVEYANSNCLGGTMIWSIDEDTPTFDALVGLYPTVSGSFTGDVHRGPEGCRTMACGVDTCPVGFTKVGSTYLSEEFKDSCRTNPNPAAICCPTTTAPTDCYWTNEIAFERCAGSCRIGEVACMDDPTTGGSYKELCCKSSFNYKNCEWVGQGPHCLGDNACPRGKVSIAIDVAGDKPNDFCIDGYKNYCCDPPAGTESDVPAQWVFSESVQGATETLEMEPLSSESMDVTMQEPSTWDPESPETDAFGEVFISSPNSNAVSNIALYSDWKVVGCQGDTHEPQEVTMYCSKEMTAEDSGCSHVFLGEAEHTVVRLSSECGGHYARISSLTEHPDGDDALPSEHKALKPKGEKVYKLSFDYNFATIPESNGPIYMRADASDIRGYWDDIVDSPQKRDIERLRGSILHKRSFHDDPTHPLNRRWFGNFGQWLSRVTQRVTTVSTSSRDSINFGYYDQWNLFHAEQQCPLAGGGYYRSSFDVDVEAGAHFDALYGFYFEGSVVPPSVKDAYVYTKASGSVSLQLSIDVNAHASWGADPKELIRSTFPGLSAPGLISIGPSFAVYGQLEGSLQANGNLKTGVAFDFGDYGIQLGYEGGSFTNGGDIGAGLQPSGKAQGLSSNFGASLTANGEIKAHIIPSTEFGLNVLGGSIMDARIYVRADAYAGLTLSADSGSSACSTPDYGVALKAGVTGGVPVFGSGGSGYETSFATFPMAGTSSCVSYHQRRGLKLGSEEMESDGGYGSTNLVRNVSIPPRTLGSFADQALELATIAQREKSPISAVALGSLRGAALPSPPPVKGAENRALESPLVNQDPNGSASSTLPLRKRLSVPRLPGSLFCPTVEEQDDSDSSLCSVYGGDSYLERRSELYDGDEEEMMAEVHALAFEGIERDSEDDHQDWDLASLVGLFEDGPQKRAPSSSCLSSYTVPKLPYSSVPISSYWDLSAPSGSNGGIYAREHIYETQFVSRFIQEELEGIEDLWKGARVDGDGEEVRDICEWADEWIKGGALLETLARCQPCNGIYGCGQNQMPALERMANLFKGIYFGGKNIRQSEILISFLFFIRRQRQFKDLCASAQIGRIRSMAGLLDYMRSNEVRDQFLAVHGCLRGRWQDFVTTYSRQQGSAPNAGQVDIAEELDAFAFDALDRMAGWIRDQIEIMISLYQPGRSSIRSYNAVIDSLTVFDGKKQAPKSQRSTITAAGLRRSILNRLSDDIPWKNRVRM</sequence>
<evidence type="ECO:0000313" key="2">
    <source>
        <dbReference type="Proteomes" id="UP000245626"/>
    </source>
</evidence>
<dbReference type="Proteomes" id="UP000245626">
    <property type="component" value="Unassembled WGS sequence"/>
</dbReference>
<reference evidence="1 2" key="1">
    <citation type="journal article" date="2018" name="Mol. Biol. Evol.">
        <title>Broad Genomic Sampling Reveals a Smut Pathogenic Ancestry of the Fungal Clade Ustilaginomycotina.</title>
        <authorList>
            <person name="Kijpornyongpan T."/>
            <person name="Mondo S.J."/>
            <person name="Barry K."/>
            <person name="Sandor L."/>
            <person name="Lee J."/>
            <person name="Lipzen A."/>
            <person name="Pangilinan J."/>
            <person name="LaButti K."/>
            <person name="Hainaut M."/>
            <person name="Henrissat B."/>
            <person name="Grigoriev I.V."/>
            <person name="Spatafora J.W."/>
            <person name="Aime M.C."/>
        </authorList>
    </citation>
    <scope>NUCLEOTIDE SEQUENCE [LARGE SCALE GENOMIC DNA]</scope>
    <source>
        <strain evidence="1 2">SA 807</strain>
    </source>
</reference>
<evidence type="ECO:0000313" key="1">
    <source>
        <dbReference type="EMBL" id="PWN48363.1"/>
    </source>
</evidence>
<protein>
    <submittedName>
        <fullName evidence="1">Uncharacterized protein</fullName>
    </submittedName>
</protein>